<dbReference type="GO" id="GO:0039693">
    <property type="term" value="P:viral DNA genome replication"/>
    <property type="evidence" value="ECO:0007669"/>
    <property type="project" value="UniProtKB-KW"/>
</dbReference>
<dbReference type="InterPro" id="IPR019760">
    <property type="entry name" value="DNA-dir_DNA_pol_A_CS"/>
</dbReference>
<dbReference type="PANTHER" id="PTHR10133">
    <property type="entry name" value="DNA POLYMERASE I"/>
    <property type="match status" value="1"/>
</dbReference>
<keyword evidence="8" id="KW-0269">Exonuclease</keyword>
<dbReference type="PROSITE" id="PS00447">
    <property type="entry name" value="DNA_POLYMERASE_A"/>
    <property type="match status" value="1"/>
</dbReference>
<dbReference type="Gene3D" id="3.30.420.10">
    <property type="entry name" value="Ribonuclease H-like superfamily/Ribonuclease H"/>
    <property type="match status" value="1"/>
</dbReference>
<evidence type="ECO:0000256" key="1">
    <source>
        <dbReference type="ARBA" id="ARBA00012417"/>
    </source>
</evidence>
<keyword evidence="5" id="KW-1194">Viral DNA replication</keyword>
<keyword evidence="8" id="KW-0378">Hydrolase</keyword>
<evidence type="ECO:0000259" key="7">
    <source>
        <dbReference type="SMART" id="SM00482"/>
    </source>
</evidence>
<dbReference type="Gene3D" id="3.30.70.370">
    <property type="match status" value="2"/>
</dbReference>
<dbReference type="InterPro" id="IPR043502">
    <property type="entry name" value="DNA/RNA_pol_sf"/>
</dbReference>
<keyword evidence="3" id="KW-0548">Nucleotidyltransferase</keyword>
<dbReference type="SUPFAM" id="SSF56672">
    <property type="entry name" value="DNA/RNA polymerases"/>
    <property type="match status" value="1"/>
</dbReference>
<dbReference type="GO" id="GO:0004527">
    <property type="term" value="F:exonuclease activity"/>
    <property type="evidence" value="ECO:0007669"/>
    <property type="project" value="UniProtKB-KW"/>
</dbReference>
<keyword evidence="2" id="KW-0808">Transferase</keyword>
<evidence type="ECO:0000256" key="5">
    <source>
        <dbReference type="ARBA" id="ARBA00023109"/>
    </source>
</evidence>
<dbReference type="PRINTS" id="PR00868">
    <property type="entry name" value="DNAPOLI"/>
</dbReference>
<dbReference type="EC" id="2.7.7.7" evidence="1"/>
<comment type="catalytic activity">
    <reaction evidence="6">
        <text>DNA(n) + a 2'-deoxyribonucleoside 5'-triphosphate = DNA(n+1) + diphosphate</text>
        <dbReference type="Rhea" id="RHEA:22508"/>
        <dbReference type="Rhea" id="RHEA-COMP:17339"/>
        <dbReference type="Rhea" id="RHEA-COMP:17340"/>
        <dbReference type="ChEBI" id="CHEBI:33019"/>
        <dbReference type="ChEBI" id="CHEBI:61560"/>
        <dbReference type="ChEBI" id="CHEBI:173112"/>
        <dbReference type="EC" id="2.7.7.7"/>
    </reaction>
</comment>
<evidence type="ECO:0000256" key="6">
    <source>
        <dbReference type="ARBA" id="ARBA00049244"/>
    </source>
</evidence>
<keyword evidence="5" id="KW-0235">DNA replication</keyword>
<evidence type="ECO:0000256" key="3">
    <source>
        <dbReference type="ARBA" id="ARBA00022695"/>
    </source>
</evidence>
<sequence length="461" mass="50944">MNRREEYDGECFDNPIDNLLEFYCKRDVAVLCDLSGRLNSDIKVLDFSLDSCTLEHQVAAIISKQEKNGFKLDVVHATCLLAELKGKMSAINDRMQEEYPPYEVERISEKTGKTLKPELVVFNPASRQQIAEKLIALGWKPKKFTEPTASHPKGQAIVDEGTLMGLKYPLAQFVAEYMMLGKRIAQIESWLEVVADDGRVYGRVITNGAVTGRMTHMKPNMAQIPNSGSPYGPECRQCWTVEEGNVLVGADASGLELRMLAHYMKDEKYVKTVTEGSSKDGTDVHTVNQQAAGLPTRDAAKTFIYAFLYGAGPAKIGSIVGGNAKDGQRLIDRFMAGTPALKRLRDKVAVYAAKGFVPGLDGRKIWVRSEHAALNSLLQGAGAIVMKKALVLLDQRIKELGVNAKFVANVHDEWQIECPEVYADVVGKVAVQSIRDAGLAYNLRCPLDGEYKVGSNWRMTH</sequence>
<dbReference type="InterPro" id="IPR001098">
    <property type="entry name" value="DNA-dir_DNA_pol_A_palm_dom"/>
</dbReference>
<keyword evidence="4" id="KW-0239">DNA-directed DNA polymerase</keyword>
<dbReference type="Pfam" id="PF00476">
    <property type="entry name" value="DNA_pol_A"/>
    <property type="match status" value="1"/>
</dbReference>
<gene>
    <name evidence="8" type="ORF">UFOVP176_51</name>
</gene>
<feature type="domain" description="DNA-directed DNA polymerase family A palm" evidence="7">
    <location>
        <begin position="232"/>
        <end position="422"/>
    </location>
</feature>
<dbReference type="GO" id="GO:0006302">
    <property type="term" value="P:double-strand break repair"/>
    <property type="evidence" value="ECO:0007669"/>
    <property type="project" value="TreeGrafter"/>
</dbReference>
<dbReference type="PANTHER" id="PTHR10133:SF62">
    <property type="entry name" value="DNA POLYMERASE THETA"/>
    <property type="match status" value="1"/>
</dbReference>
<dbReference type="EMBL" id="LR798224">
    <property type="protein sequence ID" value="CAB5195010.1"/>
    <property type="molecule type" value="Genomic_DNA"/>
</dbReference>
<proteinExistence type="predicted"/>
<dbReference type="InterPro" id="IPR002298">
    <property type="entry name" value="DNA_polymerase_A"/>
</dbReference>
<organism evidence="8">
    <name type="scientific">uncultured Caudovirales phage</name>
    <dbReference type="NCBI Taxonomy" id="2100421"/>
    <lineage>
        <taxon>Viruses</taxon>
        <taxon>Duplodnaviria</taxon>
        <taxon>Heunggongvirae</taxon>
        <taxon>Uroviricota</taxon>
        <taxon>Caudoviricetes</taxon>
        <taxon>Peduoviridae</taxon>
        <taxon>Maltschvirus</taxon>
        <taxon>Maltschvirus maltsch</taxon>
    </lineage>
</organism>
<accession>A0A6J7WJ37</accession>
<dbReference type="InterPro" id="IPR036397">
    <property type="entry name" value="RNaseH_sf"/>
</dbReference>
<evidence type="ECO:0000256" key="4">
    <source>
        <dbReference type="ARBA" id="ARBA00022932"/>
    </source>
</evidence>
<dbReference type="GO" id="GO:0006261">
    <property type="term" value="P:DNA-templated DNA replication"/>
    <property type="evidence" value="ECO:0007669"/>
    <property type="project" value="InterPro"/>
</dbReference>
<dbReference type="GO" id="GO:0003887">
    <property type="term" value="F:DNA-directed DNA polymerase activity"/>
    <property type="evidence" value="ECO:0007669"/>
    <property type="project" value="UniProtKB-KW"/>
</dbReference>
<dbReference type="Gene3D" id="1.20.1060.10">
    <property type="entry name" value="Taq DNA Polymerase, Chain T, domain 4"/>
    <property type="match status" value="1"/>
</dbReference>
<protein>
    <recommendedName>
        <fullName evidence="1">DNA-directed DNA polymerase</fullName>
        <ecNumber evidence="1">2.7.7.7</ecNumber>
    </recommendedName>
</protein>
<name>A0A6J7WJ37_9CAUD</name>
<keyword evidence="8" id="KW-0540">Nuclease</keyword>
<evidence type="ECO:0000313" key="8">
    <source>
        <dbReference type="EMBL" id="CAB5195010.1"/>
    </source>
</evidence>
<dbReference type="SMART" id="SM00482">
    <property type="entry name" value="POLAc"/>
    <property type="match status" value="1"/>
</dbReference>
<reference evidence="8" key="1">
    <citation type="submission" date="2020-05" db="EMBL/GenBank/DDBJ databases">
        <authorList>
            <person name="Chiriac C."/>
            <person name="Salcher M."/>
            <person name="Ghai R."/>
            <person name="Kavagutti S V."/>
        </authorList>
    </citation>
    <scope>NUCLEOTIDE SEQUENCE</scope>
</reference>
<dbReference type="GO" id="GO:0003677">
    <property type="term" value="F:DNA binding"/>
    <property type="evidence" value="ECO:0007669"/>
    <property type="project" value="InterPro"/>
</dbReference>
<evidence type="ECO:0000256" key="2">
    <source>
        <dbReference type="ARBA" id="ARBA00022679"/>
    </source>
</evidence>